<keyword evidence="5 10" id="KW-0812">Transmembrane</keyword>
<dbReference type="OrthoDB" id="899266at2"/>
<dbReference type="Pfam" id="PF13715">
    <property type="entry name" value="CarbopepD_reg_2"/>
    <property type="match status" value="1"/>
</dbReference>
<dbReference type="InterPro" id="IPR023996">
    <property type="entry name" value="TonB-dep_OMP_SusC/RagA"/>
</dbReference>
<proteinExistence type="inferred from homology"/>
<dbReference type="InterPro" id="IPR036942">
    <property type="entry name" value="Beta-barrel_TonB_sf"/>
</dbReference>
<dbReference type="EMBL" id="CP043450">
    <property type="protein sequence ID" value="QEM10641.1"/>
    <property type="molecule type" value="Genomic_DNA"/>
</dbReference>
<dbReference type="GO" id="GO:0009279">
    <property type="term" value="C:cell outer membrane"/>
    <property type="evidence" value="ECO:0007669"/>
    <property type="project" value="UniProtKB-SubCell"/>
</dbReference>
<keyword evidence="13" id="KW-0675">Receptor</keyword>
<dbReference type="InterPro" id="IPR037066">
    <property type="entry name" value="Plug_dom_sf"/>
</dbReference>
<sequence>MNYNAFSVAMSKKWLPKKILLVMKLTTIFLIAGLLQCSAKAFSQKINLNERNTSLANVLDNISKQSGYVFFYDSKDITNKTVTVKLNGASLSETLEECLRNLSLSYKVIDKTIILQEKSGSETLRVTQVAVTITGQVSDDKNLPLPGVTVKVKGGTAVAVTDADGKFKIDVPGSNAVLVFSFIGFTTTELPATSGSPMNVKLVPDMGKLNEVVVVGYGTQKKVNLTGSVSSVSGNDLNWKPVGQVSTALQGAASGVTVTQSQGQPGADQGTIRIRGIGTLNNSNPLVLVDGVQTDINNVDANDIASVSVLKDAAAASIYGVRAANGVVLITTKRGASGKAAVSYSDYFGWQNPTRISKFVGAQEFMRLANLMYTNSGAGAVYSDAQIAEYNNPNRDLNLYPDNYWLKDILTGSGFQQQHSLSVSGGGEKNTYRFSTNYFNQDGLIKQMNYDRLTVRLNTDTKITKRLDFSADISANISKQQEPQGVAGSAWFQFGQAAIANPLSVNQYTDGTWATLRGGQNPLRLQDEGGLYSYKKNLFIGNFKLNYQVIDGLTLTGTASDNYQSSYNSLHNKAFDYVQYDTKNTLTVGQNDITKQYTGYWFQNYQGLINYKKTFGKHNLSVLAGASRLSENYDYLTAFRKDIPDGDLSEINAGSASTSTNTGTATEYLLVSYFGRLNYSFDDKYLFEANIRRDGSSRFPKGSNYGWFPSFSAGWNIAREEFMKDFSGIQDLKLRASWGKLGNDNPLSTSNAVVNYPYQSTFSYNNSYPFGGTLNTAASQTVYVNNGLTWETTKMADIGFDLGVLDNKLTFTFDYYNKTTDNILYALPIPSTVGFTASYQNAGSMNNKGYEFSVNYKGTIGSDFKYSVGANLSDVKNKITDLKGTDYLSTDNNNNTFGFITGKPFHSYYGYQVEGIFQSAAQVAGHATQTAGTAAGDLMYKDQNGDGVIDSKDRVYLGSDIPRYTYAFNLSASYKGFDFSTLLQGVGKIDVSTLVMQRAPTSTDGNFKAVQQDSWTPTNTDATYPRLTTSTQNYQASSFWIKSGAYLRVKSAQFGYTFKPALISKLGLSKLRLYVSGQNLFTFSSLPSDIDPESPNDNRYYPQVKTYTFGINANF</sequence>
<dbReference type="SMART" id="SM00965">
    <property type="entry name" value="STN"/>
    <property type="match status" value="1"/>
</dbReference>
<dbReference type="InterPro" id="IPR012910">
    <property type="entry name" value="Plug_dom"/>
</dbReference>
<keyword evidence="9 10" id="KW-0998">Cell outer membrane</keyword>
<dbReference type="PROSITE" id="PS52016">
    <property type="entry name" value="TONB_DEPENDENT_REC_3"/>
    <property type="match status" value="1"/>
</dbReference>
<dbReference type="NCBIfam" id="TIGR04057">
    <property type="entry name" value="SusC_RagA_signa"/>
    <property type="match status" value="1"/>
</dbReference>
<evidence type="ECO:0000256" key="11">
    <source>
        <dbReference type="RuleBase" id="RU003357"/>
    </source>
</evidence>
<evidence type="ECO:0000313" key="13">
    <source>
        <dbReference type="EMBL" id="QEM10641.1"/>
    </source>
</evidence>
<evidence type="ECO:0000259" key="12">
    <source>
        <dbReference type="SMART" id="SM00965"/>
    </source>
</evidence>
<dbReference type="Gene3D" id="2.40.170.20">
    <property type="entry name" value="TonB-dependent receptor, beta-barrel domain"/>
    <property type="match status" value="1"/>
</dbReference>
<dbReference type="Pfam" id="PF00593">
    <property type="entry name" value="TonB_dep_Rec_b-barrel"/>
    <property type="match status" value="1"/>
</dbReference>
<keyword evidence="6" id="KW-0408">Iron</keyword>
<comment type="subcellular location">
    <subcellularLocation>
        <location evidence="1 10">Cell outer membrane</location>
        <topology evidence="1 10">Multi-pass membrane protein</topology>
    </subcellularLocation>
</comment>
<protein>
    <submittedName>
        <fullName evidence="13">TonB-dependent receptor</fullName>
    </submittedName>
</protein>
<evidence type="ECO:0000313" key="14">
    <source>
        <dbReference type="Proteomes" id="UP000251402"/>
    </source>
</evidence>
<keyword evidence="8 10" id="KW-0472">Membrane</keyword>
<evidence type="ECO:0000256" key="10">
    <source>
        <dbReference type="PROSITE-ProRule" id="PRU01360"/>
    </source>
</evidence>
<evidence type="ECO:0000256" key="3">
    <source>
        <dbReference type="ARBA" id="ARBA00022452"/>
    </source>
</evidence>
<dbReference type="Pfam" id="PF07660">
    <property type="entry name" value="STN"/>
    <property type="match status" value="1"/>
</dbReference>
<dbReference type="KEGG" id="mrub:DEO27_011620"/>
<evidence type="ECO:0000256" key="5">
    <source>
        <dbReference type="ARBA" id="ARBA00022692"/>
    </source>
</evidence>
<dbReference type="GO" id="GO:0006826">
    <property type="term" value="P:iron ion transport"/>
    <property type="evidence" value="ECO:0007669"/>
    <property type="project" value="UniProtKB-KW"/>
</dbReference>
<dbReference type="Proteomes" id="UP000251402">
    <property type="component" value="Chromosome"/>
</dbReference>
<dbReference type="SUPFAM" id="SSF49464">
    <property type="entry name" value="Carboxypeptidase regulatory domain-like"/>
    <property type="match status" value="1"/>
</dbReference>
<keyword evidence="14" id="KW-1185">Reference proteome</keyword>
<comment type="similarity">
    <text evidence="10 11">Belongs to the TonB-dependent receptor family.</text>
</comment>
<dbReference type="FunFam" id="2.170.130.10:FF:000003">
    <property type="entry name" value="SusC/RagA family TonB-linked outer membrane protein"/>
    <property type="match status" value="1"/>
</dbReference>
<dbReference type="RefSeq" id="WP_112566112.1">
    <property type="nucleotide sequence ID" value="NZ_CP043450.1"/>
</dbReference>
<dbReference type="Gene3D" id="2.60.40.1120">
    <property type="entry name" value="Carboxypeptidase-like, regulatory domain"/>
    <property type="match status" value="1"/>
</dbReference>
<keyword evidence="4" id="KW-0406">Ion transport</keyword>
<dbReference type="InterPro" id="IPR008969">
    <property type="entry name" value="CarboxyPept-like_regulatory"/>
</dbReference>
<name>A0A5C1I079_9SPHI</name>
<dbReference type="SUPFAM" id="SSF56935">
    <property type="entry name" value="Porins"/>
    <property type="match status" value="1"/>
</dbReference>
<organism evidence="13 14">
    <name type="scientific">Mucilaginibacter rubeus</name>
    <dbReference type="NCBI Taxonomy" id="2027860"/>
    <lineage>
        <taxon>Bacteria</taxon>
        <taxon>Pseudomonadati</taxon>
        <taxon>Bacteroidota</taxon>
        <taxon>Sphingobacteriia</taxon>
        <taxon>Sphingobacteriales</taxon>
        <taxon>Sphingobacteriaceae</taxon>
        <taxon>Mucilaginibacter</taxon>
    </lineage>
</organism>
<dbReference type="Gene3D" id="2.170.130.10">
    <property type="entry name" value="TonB-dependent receptor, plug domain"/>
    <property type="match status" value="1"/>
</dbReference>
<evidence type="ECO:0000256" key="7">
    <source>
        <dbReference type="ARBA" id="ARBA00023077"/>
    </source>
</evidence>
<gene>
    <name evidence="13" type="ORF">DEO27_011620</name>
</gene>
<reference evidence="13" key="1">
    <citation type="submission" date="2019-08" db="EMBL/GenBank/DDBJ databases">
        <title>Comparative genome analysis confer to the adaptation heavy metal polluted environment.</title>
        <authorList>
            <person name="Li Y."/>
        </authorList>
    </citation>
    <scope>NUCLEOTIDE SEQUENCE [LARGE SCALE GENOMIC DNA]</scope>
    <source>
        <strain evidence="13">P1</strain>
    </source>
</reference>
<dbReference type="NCBIfam" id="TIGR04056">
    <property type="entry name" value="OMP_RagA_SusC"/>
    <property type="match status" value="1"/>
</dbReference>
<evidence type="ECO:0000256" key="2">
    <source>
        <dbReference type="ARBA" id="ARBA00022448"/>
    </source>
</evidence>
<keyword evidence="7 11" id="KW-0798">TonB box</keyword>
<evidence type="ECO:0000256" key="4">
    <source>
        <dbReference type="ARBA" id="ARBA00022496"/>
    </source>
</evidence>
<dbReference type="InterPro" id="IPR000531">
    <property type="entry name" value="Beta-barrel_TonB"/>
</dbReference>
<evidence type="ECO:0000256" key="8">
    <source>
        <dbReference type="ARBA" id="ARBA00023136"/>
    </source>
</evidence>
<keyword evidence="4" id="KW-0410">Iron transport</keyword>
<dbReference type="InterPro" id="IPR011662">
    <property type="entry name" value="Secretin/TonB_short_N"/>
</dbReference>
<keyword evidence="3 10" id="KW-1134">Transmembrane beta strand</keyword>
<dbReference type="InterPro" id="IPR039426">
    <property type="entry name" value="TonB-dep_rcpt-like"/>
</dbReference>
<evidence type="ECO:0000256" key="9">
    <source>
        <dbReference type="ARBA" id="ARBA00023237"/>
    </source>
</evidence>
<dbReference type="InterPro" id="IPR023997">
    <property type="entry name" value="TonB-dep_OMP_SusC/RagA_CS"/>
</dbReference>
<accession>A0A5C1I079</accession>
<keyword evidence="2 10" id="KW-0813">Transport</keyword>
<feature type="domain" description="Secretin/TonB short N-terminal" evidence="12">
    <location>
        <begin position="68"/>
        <end position="118"/>
    </location>
</feature>
<evidence type="ECO:0000256" key="1">
    <source>
        <dbReference type="ARBA" id="ARBA00004571"/>
    </source>
</evidence>
<dbReference type="AlphaFoldDB" id="A0A5C1I079"/>
<dbReference type="Pfam" id="PF07715">
    <property type="entry name" value="Plug"/>
    <property type="match status" value="1"/>
</dbReference>
<evidence type="ECO:0000256" key="6">
    <source>
        <dbReference type="ARBA" id="ARBA00023004"/>
    </source>
</evidence>